<dbReference type="EMBL" id="JAGEOK010000049">
    <property type="protein sequence ID" value="MBO2444608.1"/>
    <property type="molecule type" value="Genomic_DNA"/>
</dbReference>
<evidence type="ECO:0000259" key="1">
    <source>
        <dbReference type="PROSITE" id="PS50801"/>
    </source>
</evidence>
<dbReference type="InterPro" id="IPR036513">
    <property type="entry name" value="STAS_dom_sf"/>
</dbReference>
<accession>A0ABS3RG91</accession>
<reference evidence="2 3" key="1">
    <citation type="submission" date="2021-03" db="EMBL/GenBank/DDBJ databases">
        <authorList>
            <person name="Kanchanasin P."/>
            <person name="Saeng-In P."/>
            <person name="Phongsopitanun W."/>
            <person name="Yuki M."/>
            <person name="Kudo T."/>
            <person name="Ohkuma M."/>
            <person name="Tanasupawat S."/>
        </authorList>
    </citation>
    <scope>NUCLEOTIDE SEQUENCE [LARGE SCALE GENOMIC DNA]</scope>
    <source>
        <strain evidence="2 3">L46</strain>
    </source>
</reference>
<evidence type="ECO:0000313" key="3">
    <source>
        <dbReference type="Proteomes" id="UP000666915"/>
    </source>
</evidence>
<dbReference type="Gene3D" id="3.30.750.24">
    <property type="entry name" value="STAS domain"/>
    <property type="match status" value="1"/>
</dbReference>
<comment type="caution">
    <text evidence="2">The sequence shown here is derived from an EMBL/GenBank/DDBJ whole genome shotgun (WGS) entry which is preliminary data.</text>
</comment>
<evidence type="ECO:0000313" key="2">
    <source>
        <dbReference type="EMBL" id="MBO2444608.1"/>
    </source>
</evidence>
<dbReference type="InterPro" id="IPR002645">
    <property type="entry name" value="STAS_dom"/>
</dbReference>
<dbReference type="RefSeq" id="WP_208273205.1">
    <property type="nucleotide sequence ID" value="NZ_BAAAGM010000005.1"/>
</dbReference>
<dbReference type="SUPFAM" id="SSF52091">
    <property type="entry name" value="SpoIIaa-like"/>
    <property type="match status" value="1"/>
</dbReference>
<name>A0ABS3RG91_9ACTN</name>
<organism evidence="2 3">
    <name type="scientific">Actinomadura nitritigenes</name>
    <dbReference type="NCBI Taxonomy" id="134602"/>
    <lineage>
        <taxon>Bacteria</taxon>
        <taxon>Bacillati</taxon>
        <taxon>Actinomycetota</taxon>
        <taxon>Actinomycetes</taxon>
        <taxon>Streptosporangiales</taxon>
        <taxon>Thermomonosporaceae</taxon>
        <taxon>Actinomadura</taxon>
    </lineage>
</organism>
<sequence length="105" mass="10796">MTTPLTLTTVHRPDGTSLVTASGEIDMSNSDALAAALDAARRDGVRLVLDITAVEYLDSAGLSVLFAHAGLLELIAPPLLEPVLTLSGLRELATVRFAPAGADGS</sequence>
<dbReference type="Proteomes" id="UP000666915">
    <property type="component" value="Unassembled WGS sequence"/>
</dbReference>
<dbReference type="CDD" id="cd07043">
    <property type="entry name" value="STAS_anti-anti-sigma_factors"/>
    <property type="match status" value="1"/>
</dbReference>
<proteinExistence type="predicted"/>
<dbReference type="Pfam" id="PF01740">
    <property type="entry name" value="STAS"/>
    <property type="match status" value="1"/>
</dbReference>
<dbReference type="PROSITE" id="PS50801">
    <property type="entry name" value="STAS"/>
    <property type="match status" value="1"/>
</dbReference>
<protein>
    <submittedName>
        <fullName evidence="2">STAS domain-containing protein</fullName>
    </submittedName>
</protein>
<feature type="domain" description="STAS" evidence="1">
    <location>
        <begin position="6"/>
        <end position="65"/>
    </location>
</feature>
<keyword evidence="3" id="KW-1185">Reference proteome</keyword>
<gene>
    <name evidence="2" type="ORF">J4557_44535</name>
</gene>